<reference evidence="2 3" key="1">
    <citation type="journal article" date="2016" name="Nat. Commun.">
        <title>Thousands of microbial genomes shed light on interconnected biogeochemical processes in an aquifer system.</title>
        <authorList>
            <person name="Anantharaman K."/>
            <person name="Brown C.T."/>
            <person name="Hug L.A."/>
            <person name="Sharon I."/>
            <person name="Castelle C.J."/>
            <person name="Probst A.J."/>
            <person name="Thomas B.C."/>
            <person name="Singh A."/>
            <person name="Wilkins M.J."/>
            <person name="Karaoz U."/>
            <person name="Brodie E.L."/>
            <person name="Williams K.H."/>
            <person name="Hubbard S.S."/>
            <person name="Banfield J.F."/>
        </authorList>
    </citation>
    <scope>NUCLEOTIDE SEQUENCE [LARGE SCALE GENOMIC DNA]</scope>
</reference>
<accession>A0A1F7W4M6</accession>
<sequence length="155" mass="17465">MDYLLGTSIGGLTALFFAIPAIVLEAVERWRVPNAPLLVDIKTLWGRKLDRHETFLVALLVHLVVGSLFGLMYVVFVKKGWLFVTHSPYTFLSLVVFAVGSWVVSGLTIFPALGMGPFGRRAGHRVWLEMLASHLLVGFGMWLVVQYYQPIWFID</sequence>
<name>A0A1F7W4M6_9BACT</name>
<organism evidence="2 3">
    <name type="scientific">Candidatus Uhrbacteria bacterium RIFOXYB2_FULL_57_15</name>
    <dbReference type="NCBI Taxonomy" id="1802422"/>
    <lineage>
        <taxon>Bacteria</taxon>
        <taxon>Candidatus Uhriibacteriota</taxon>
    </lineage>
</organism>
<feature type="transmembrane region" description="Helical" evidence="1">
    <location>
        <begin position="126"/>
        <end position="148"/>
    </location>
</feature>
<evidence type="ECO:0000256" key="1">
    <source>
        <dbReference type="SAM" id="Phobius"/>
    </source>
</evidence>
<dbReference type="AlphaFoldDB" id="A0A1F7W4M6"/>
<dbReference type="EMBL" id="MGFE01000030">
    <property type="protein sequence ID" value="OGL97709.1"/>
    <property type="molecule type" value="Genomic_DNA"/>
</dbReference>
<protein>
    <recommendedName>
        <fullName evidence="4">DUF2938 domain-containing protein</fullName>
    </recommendedName>
</protein>
<feature type="transmembrane region" description="Helical" evidence="1">
    <location>
        <begin position="89"/>
        <end position="114"/>
    </location>
</feature>
<feature type="transmembrane region" description="Helical" evidence="1">
    <location>
        <begin position="6"/>
        <end position="27"/>
    </location>
</feature>
<evidence type="ECO:0008006" key="4">
    <source>
        <dbReference type="Google" id="ProtNLM"/>
    </source>
</evidence>
<keyword evidence="1" id="KW-1133">Transmembrane helix</keyword>
<evidence type="ECO:0000313" key="2">
    <source>
        <dbReference type="EMBL" id="OGL97709.1"/>
    </source>
</evidence>
<evidence type="ECO:0000313" key="3">
    <source>
        <dbReference type="Proteomes" id="UP000176501"/>
    </source>
</evidence>
<comment type="caution">
    <text evidence="2">The sequence shown here is derived from an EMBL/GenBank/DDBJ whole genome shotgun (WGS) entry which is preliminary data.</text>
</comment>
<dbReference type="Proteomes" id="UP000176501">
    <property type="component" value="Unassembled WGS sequence"/>
</dbReference>
<gene>
    <name evidence="2" type="ORF">A2304_00395</name>
</gene>
<proteinExistence type="predicted"/>
<keyword evidence="1" id="KW-0812">Transmembrane</keyword>
<feature type="transmembrane region" description="Helical" evidence="1">
    <location>
        <begin position="55"/>
        <end position="77"/>
    </location>
</feature>
<keyword evidence="1" id="KW-0472">Membrane</keyword>